<keyword evidence="6" id="KW-0143">Chaperone</keyword>
<dbReference type="Gene3D" id="1.25.40.20">
    <property type="entry name" value="Ankyrin repeat-containing domain"/>
    <property type="match status" value="1"/>
</dbReference>
<dbReference type="FunCoup" id="B3S3Z2">
    <property type="interactions" value="2172"/>
</dbReference>
<dbReference type="RefSeq" id="XP_002115100.1">
    <property type="nucleotide sequence ID" value="XM_002115064.1"/>
</dbReference>
<gene>
    <name evidence="10" type="ORF">TRIADDRAFT_28574</name>
</gene>
<keyword evidence="3" id="KW-0256">Endoplasmic reticulum</keyword>
<evidence type="ECO:0000256" key="7">
    <source>
        <dbReference type="ARBA" id="ARBA00037107"/>
    </source>
</evidence>
<evidence type="ECO:0000256" key="2">
    <source>
        <dbReference type="ARBA" id="ARBA00022737"/>
    </source>
</evidence>
<evidence type="ECO:0000256" key="4">
    <source>
        <dbReference type="ARBA" id="ARBA00023043"/>
    </source>
</evidence>
<sequence length="434" mass="50173">MAQNTTLDYPVHYHVFNGNANEMVKSLQKGHDINRKDKHGNTPLHLAVMLGHKDCIKLLLQRKPSLKAKNNYGWTPLDEAISYGDRLTVTQLLLTMKTISKQDLKAKRPRVIAALKSLGDFYMELKWEFTSWIPFLSRLLPSDICKIRKRDACIRVDSTLADFSEMKWQRGDVSLIFNGNNDAHPLPIVLDNDKKTFQKMRFKDDDAEVDEEVDLLMSNNIVSGQTTSEQVTFTKVQSGWIFRENKIETIGNFKADVFSVNGLQLIQRKRREHLSEEDKKKNKVRMRLLHLHNFILHRMSLEPPAKCKMTWQEYLESRDMPQLARLVDVKETRKAFKPQVAMSQEFPLDVNVLVDILTILSPMKQFTKLKEFIQMKLPPGFPVKLELSILPTITAKVSFQEYSSSDDIPVSIFFIPRDYKVILDILHMACVAIL</sequence>
<dbReference type="EMBL" id="DS985249">
    <property type="protein sequence ID" value="EDV22556.1"/>
    <property type="molecule type" value="Genomic_DNA"/>
</dbReference>
<organism evidence="10 11">
    <name type="scientific">Trichoplax adhaerens</name>
    <name type="common">Trichoplax reptans</name>
    <dbReference type="NCBI Taxonomy" id="10228"/>
    <lineage>
        <taxon>Eukaryota</taxon>
        <taxon>Metazoa</taxon>
        <taxon>Placozoa</taxon>
        <taxon>Uniplacotomia</taxon>
        <taxon>Trichoplacea</taxon>
        <taxon>Trichoplacidae</taxon>
        <taxon>Trichoplax</taxon>
    </lineage>
</organism>
<dbReference type="GeneID" id="6756120"/>
<evidence type="ECO:0000256" key="3">
    <source>
        <dbReference type="ARBA" id="ARBA00022824"/>
    </source>
</evidence>
<evidence type="ECO:0000256" key="8">
    <source>
        <dbReference type="PROSITE-ProRule" id="PRU00023"/>
    </source>
</evidence>
<dbReference type="OMA" id="YPMHQSV"/>
<dbReference type="Pfam" id="PF12796">
    <property type="entry name" value="Ank_2"/>
    <property type="match status" value="1"/>
</dbReference>
<dbReference type="KEGG" id="tad:TRIADDRAFT_28574"/>
<feature type="repeat" description="ANK" evidence="8">
    <location>
        <begin position="39"/>
        <end position="71"/>
    </location>
</feature>
<dbReference type="SUPFAM" id="SSF48403">
    <property type="entry name" value="Ankyrin repeat"/>
    <property type="match status" value="1"/>
</dbReference>
<evidence type="ECO:0000313" key="10">
    <source>
        <dbReference type="EMBL" id="EDV22556.1"/>
    </source>
</evidence>
<dbReference type="CTD" id="6756120"/>
<accession>B3S3Z2</accession>
<protein>
    <recommendedName>
        <fullName evidence="9">Ankyrin repeat domain-containing protein</fullName>
    </recommendedName>
</protein>
<dbReference type="AlphaFoldDB" id="B3S3Z2"/>
<dbReference type="STRING" id="10228.B3S3Z2"/>
<dbReference type="eggNOG" id="KOG0522">
    <property type="taxonomic scope" value="Eukaryota"/>
</dbReference>
<keyword evidence="11" id="KW-1185">Reference proteome</keyword>
<feature type="domain" description="Ankyrin repeat" evidence="9">
    <location>
        <begin position="155"/>
        <end position="406"/>
    </location>
</feature>
<keyword evidence="5" id="KW-0472">Membrane</keyword>
<dbReference type="PANTHER" id="PTHR12447">
    <property type="entry name" value="ANKYRIN REPEAT DOMAIN-CONTAINING PROTEIN 13"/>
    <property type="match status" value="1"/>
</dbReference>
<comment type="subcellular location">
    <subcellularLocation>
        <location evidence="1">Endoplasmic reticulum membrane</location>
    </subcellularLocation>
</comment>
<reference evidence="10 11" key="1">
    <citation type="journal article" date="2008" name="Nature">
        <title>The Trichoplax genome and the nature of placozoans.</title>
        <authorList>
            <person name="Srivastava M."/>
            <person name="Begovic E."/>
            <person name="Chapman J."/>
            <person name="Putnam N.H."/>
            <person name="Hellsten U."/>
            <person name="Kawashima T."/>
            <person name="Kuo A."/>
            <person name="Mitros T."/>
            <person name="Salamov A."/>
            <person name="Carpenter M.L."/>
            <person name="Signorovitch A.Y."/>
            <person name="Moreno M.A."/>
            <person name="Kamm K."/>
            <person name="Grimwood J."/>
            <person name="Schmutz J."/>
            <person name="Shapiro H."/>
            <person name="Grigoriev I.V."/>
            <person name="Buss L.W."/>
            <person name="Schierwater B."/>
            <person name="Dellaporta S.L."/>
            <person name="Rokhsar D.S."/>
        </authorList>
    </citation>
    <scope>NUCLEOTIDE SEQUENCE [LARGE SCALE GENOMIC DNA]</scope>
    <source>
        <strain evidence="10 11">Grell-BS-1999</strain>
    </source>
</reference>
<comment type="function">
    <text evidence="7">Acts as a molecular chaperone for G protein-coupled receptors, regulating their biogenesis and exit from the ER.</text>
</comment>
<dbReference type="SMART" id="SM00248">
    <property type="entry name" value="ANK"/>
    <property type="match status" value="3"/>
</dbReference>
<dbReference type="Pfam" id="PF11904">
    <property type="entry name" value="ANKRD13_C"/>
    <property type="match status" value="1"/>
</dbReference>
<dbReference type="PANTHER" id="PTHR12447:SF25">
    <property type="entry name" value="ANKYRIN REPEAT DOMAIN-CONTAINING PROTEIN 13C"/>
    <property type="match status" value="1"/>
</dbReference>
<dbReference type="GO" id="GO:0005789">
    <property type="term" value="C:endoplasmic reticulum membrane"/>
    <property type="evidence" value="ECO:0007669"/>
    <property type="project" value="UniProtKB-SubCell"/>
</dbReference>
<dbReference type="InterPro" id="IPR055285">
    <property type="entry name" value="ANKRD13_C"/>
</dbReference>
<evidence type="ECO:0000256" key="1">
    <source>
        <dbReference type="ARBA" id="ARBA00004586"/>
    </source>
</evidence>
<dbReference type="GO" id="GO:0005737">
    <property type="term" value="C:cytoplasm"/>
    <property type="evidence" value="ECO:0000318"/>
    <property type="project" value="GO_Central"/>
</dbReference>
<dbReference type="HOGENOM" id="CLU_026137_1_0_1"/>
<keyword evidence="4 8" id="KW-0040">ANK repeat</keyword>
<evidence type="ECO:0000313" key="11">
    <source>
        <dbReference type="Proteomes" id="UP000009022"/>
    </source>
</evidence>
<evidence type="ECO:0000256" key="6">
    <source>
        <dbReference type="ARBA" id="ARBA00023186"/>
    </source>
</evidence>
<dbReference type="PhylomeDB" id="B3S3Z2"/>
<dbReference type="PROSITE" id="PS50297">
    <property type="entry name" value="ANK_REP_REGION"/>
    <property type="match status" value="1"/>
</dbReference>
<dbReference type="OrthoDB" id="1585644at2759"/>
<dbReference type="PROSITE" id="PS50088">
    <property type="entry name" value="ANK_REPEAT"/>
    <property type="match status" value="1"/>
</dbReference>
<dbReference type="InterPro" id="IPR036770">
    <property type="entry name" value="Ankyrin_rpt-contain_sf"/>
</dbReference>
<dbReference type="Proteomes" id="UP000009022">
    <property type="component" value="Unassembled WGS sequence"/>
</dbReference>
<dbReference type="InterPro" id="IPR002110">
    <property type="entry name" value="Ankyrin_rpt"/>
</dbReference>
<dbReference type="InterPro" id="IPR021832">
    <property type="entry name" value="ANKRD13"/>
</dbReference>
<proteinExistence type="predicted"/>
<dbReference type="GO" id="GO:0005102">
    <property type="term" value="F:signaling receptor binding"/>
    <property type="evidence" value="ECO:0000318"/>
    <property type="project" value="GO_Central"/>
</dbReference>
<dbReference type="InParanoid" id="B3S3Z2"/>
<name>B3S3Z2_TRIAD</name>
<evidence type="ECO:0000256" key="5">
    <source>
        <dbReference type="ARBA" id="ARBA00023136"/>
    </source>
</evidence>
<evidence type="ECO:0000259" key="9">
    <source>
        <dbReference type="Pfam" id="PF11904"/>
    </source>
</evidence>
<keyword evidence="2" id="KW-0677">Repeat</keyword>